<dbReference type="EMBL" id="QRLR01000003">
    <property type="protein sequence ID" value="RHJ23341.1"/>
    <property type="molecule type" value="Genomic_DNA"/>
</dbReference>
<proteinExistence type="inferred from homology"/>
<name>A0A415C4W3_BIFBI</name>
<dbReference type="GO" id="GO:0006355">
    <property type="term" value="P:regulation of DNA-templated transcription"/>
    <property type="evidence" value="ECO:0007669"/>
    <property type="project" value="InterPro"/>
</dbReference>
<keyword evidence="1" id="KW-1277">Toxin-antitoxin system</keyword>
<feature type="region of interest" description="Disordered" evidence="3">
    <location>
        <begin position="1"/>
        <end position="21"/>
    </location>
</feature>
<evidence type="ECO:0000313" key="5">
    <source>
        <dbReference type="Proteomes" id="UP000283727"/>
    </source>
</evidence>
<dbReference type="InterPro" id="IPR014795">
    <property type="entry name" value="TacA_1-like"/>
</dbReference>
<evidence type="ECO:0000313" key="4">
    <source>
        <dbReference type="EMBL" id="RHJ23341.1"/>
    </source>
</evidence>
<gene>
    <name evidence="4" type="ORF">DW137_06360</name>
</gene>
<dbReference type="AlphaFoldDB" id="A0A415C4W3"/>
<dbReference type="Pfam" id="PF08681">
    <property type="entry name" value="TacA1"/>
    <property type="match status" value="1"/>
</dbReference>
<evidence type="ECO:0000256" key="2">
    <source>
        <dbReference type="ARBA" id="ARBA00049988"/>
    </source>
</evidence>
<evidence type="ECO:0000256" key="3">
    <source>
        <dbReference type="SAM" id="MobiDB-lite"/>
    </source>
</evidence>
<comment type="caution">
    <text evidence="4">The sequence shown here is derived from an EMBL/GenBank/DDBJ whole genome shotgun (WGS) entry which is preliminary data.</text>
</comment>
<evidence type="ECO:0000256" key="1">
    <source>
        <dbReference type="ARBA" id="ARBA00022649"/>
    </source>
</evidence>
<protein>
    <submittedName>
        <fullName evidence="4">DUF1778 domain-containing protein</fullName>
    </submittedName>
</protein>
<dbReference type="Proteomes" id="UP000283727">
    <property type="component" value="Unassembled WGS sequence"/>
</dbReference>
<reference evidence="4 5" key="1">
    <citation type="submission" date="2018-08" db="EMBL/GenBank/DDBJ databases">
        <title>A genome reference for cultivated species of the human gut microbiota.</title>
        <authorList>
            <person name="Zou Y."/>
            <person name="Xue W."/>
            <person name="Luo G."/>
        </authorList>
    </citation>
    <scope>NUCLEOTIDE SEQUENCE [LARGE SCALE GENOMIC DNA]</scope>
    <source>
        <strain evidence="4 5">AM12-10</strain>
    </source>
</reference>
<dbReference type="RefSeq" id="WP_118269569.1">
    <property type="nucleotide sequence ID" value="NZ_JAQFEI010000003.1"/>
</dbReference>
<organism evidence="4 5">
    <name type="scientific">Bifidobacterium bifidum</name>
    <dbReference type="NCBI Taxonomy" id="1681"/>
    <lineage>
        <taxon>Bacteria</taxon>
        <taxon>Bacillati</taxon>
        <taxon>Actinomycetota</taxon>
        <taxon>Actinomycetes</taxon>
        <taxon>Bifidobacteriales</taxon>
        <taxon>Bifidobacteriaceae</taxon>
        <taxon>Bifidobacterium</taxon>
    </lineage>
</organism>
<feature type="compositionally biased region" description="Polar residues" evidence="3">
    <location>
        <begin position="1"/>
        <end position="12"/>
    </location>
</feature>
<dbReference type="Gene3D" id="1.20.5.780">
    <property type="entry name" value="Single helix bin"/>
    <property type="match status" value="1"/>
</dbReference>
<dbReference type="PANTHER" id="PTHR35401">
    <property type="entry name" value="COPG FAMILY HELIX-TURN-HELIX PROTEIN-RELATED-RELATED"/>
    <property type="match status" value="1"/>
</dbReference>
<dbReference type="InterPro" id="IPR010985">
    <property type="entry name" value="Ribbon_hlx_hlx"/>
</dbReference>
<comment type="similarity">
    <text evidence="2">Belongs to the TacA antitoxin family.</text>
</comment>
<accession>A0A415C4W3</accession>
<dbReference type="SUPFAM" id="SSF47598">
    <property type="entry name" value="Ribbon-helix-helix"/>
    <property type="match status" value="1"/>
</dbReference>
<sequence length="95" mass="10737">MATLTKQTVSKQKTSRLDIRPTDAQRQLIERAAELTGSTLTQWTTRHLLESARKNIEEATVLHLESQASEDFIQALDQPVPPAAEKLTERDPQWA</sequence>